<reference evidence="2" key="1">
    <citation type="submission" date="2017-08" db="EMBL/GenBank/DDBJ databases">
        <authorList>
            <person name="Imhoff J.F."/>
            <person name="Rahn T."/>
            <person name="Kuenzel S."/>
            <person name="Neulinger S.C."/>
        </authorList>
    </citation>
    <scope>NUCLEOTIDE SEQUENCE</scope>
    <source>
        <strain evidence="2">DSM 11080</strain>
    </source>
</reference>
<reference evidence="2" key="2">
    <citation type="journal article" date="2020" name="Microorganisms">
        <title>Osmotic Adaptation and Compatible Solute Biosynthesis of Phototrophic Bacteria as Revealed from Genome Analyses.</title>
        <authorList>
            <person name="Imhoff J.F."/>
            <person name="Rahn T."/>
            <person name="Kunzel S."/>
            <person name="Keller A."/>
            <person name="Neulinger S.C."/>
        </authorList>
    </citation>
    <scope>NUCLEOTIDE SEQUENCE</scope>
    <source>
        <strain evidence="2">DSM 11080</strain>
    </source>
</reference>
<gene>
    <name evidence="2" type="ORF">CKO40_05470</name>
</gene>
<sequence>MSAAFDLYTKLKHTSTDEERAEVIAQAFDALEARFPQINDLATQGHVRETELHLQKEIKGVELQIQEVEARLQKEIKGVELQIREVEARLQKEIKGVELQIREVDARLQERISQLEVSLHQALAAQTRWLIGGLAILGVVLKLADLMIGT</sequence>
<keyword evidence="1" id="KW-0175">Coiled coil</keyword>
<evidence type="ECO:0000313" key="3">
    <source>
        <dbReference type="Proteomes" id="UP001296776"/>
    </source>
</evidence>
<comment type="caution">
    <text evidence="2">The sequence shown here is derived from an EMBL/GenBank/DDBJ whole genome shotgun (WGS) entry which is preliminary data.</text>
</comment>
<evidence type="ECO:0008006" key="4">
    <source>
        <dbReference type="Google" id="ProtNLM"/>
    </source>
</evidence>
<dbReference type="Proteomes" id="UP001296776">
    <property type="component" value="Unassembled WGS sequence"/>
</dbReference>
<protein>
    <recommendedName>
        <fullName evidence="4">DUF1640 domain-containing protein</fullName>
    </recommendedName>
</protein>
<dbReference type="EMBL" id="NRSJ01000006">
    <property type="protein sequence ID" value="MBK1704007.1"/>
    <property type="molecule type" value="Genomic_DNA"/>
</dbReference>
<keyword evidence="3" id="KW-1185">Reference proteome</keyword>
<name>A0AAJ0U399_9GAMM</name>
<accession>A0AAJ0U399</accession>
<proteinExistence type="predicted"/>
<feature type="coiled-coil region" evidence="1">
    <location>
        <begin position="51"/>
        <end position="107"/>
    </location>
</feature>
<evidence type="ECO:0000313" key="2">
    <source>
        <dbReference type="EMBL" id="MBK1704007.1"/>
    </source>
</evidence>
<dbReference type="RefSeq" id="WP_200345177.1">
    <property type="nucleotide sequence ID" value="NZ_NRSJ01000006.1"/>
</dbReference>
<evidence type="ECO:0000256" key="1">
    <source>
        <dbReference type="SAM" id="Coils"/>
    </source>
</evidence>
<dbReference type="AlphaFoldDB" id="A0AAJ0U399"/>
<organism evidence="2 3">
    <name type="scientific">Halochromatium glycolicum</name>
    <dbReference type="NCBI Taxonomy" id="85075"/>
    <lineage>
        <taxon>Bacteria</taxon>
        <taxon>Pseudomonadati</taxon>
        <taxon>Pseudomonadota</taxon>
        <taxon>Gammaproteobacteria</taxon>
        <taxon>Chromatiales</taxon>
        <taxon>Chromatiaceae</taxon>
        <taxon>Halochromatium</taxon>
    </lineage>
</organism>